<dbReference type="RefSeq" id="WP_309727374.1">
    <property type="nucleotide sequence ID" value="NZ_JAVDQA010000002.1"/>
</dbReference>
<comment type="caution">
    <text evidence="1">The sequence shown here is derived from an EMBL/GenBank/DDBJ whole genome shotgun (WGS) entry which is preliminary data.</text>
</comment>
<organism evidence="1 2">
    <name type="scientific">Mesonia maritima</name>
    <dbReference type="NCBI Taxonomy" id="1793873"/>
    <lineage>
        <taxon>Bacteria</taxon>
        <taxon>Pseudomonadati</taxon>
        <taxon>Bacteroidota</taxon>
        <taxon>Flavobacteriia</taxon>
        <taxon>Flavobacteriales</taxon>
        <taxon>Flavobacteriaceae</taxon>
        <taxon>Mesonia</taxon>
    </lineage>
</organism>
<dbReference type="EMBL" id="JAVDQA010000002">
    <property type="protein sequence ID" value="MDR6300465.1"/>
    <property type="molecule type" value="Genomic_DNA"/>
</dbReference>
<evidence type="ECO:0008006" key="3">
    <source>
        <dbReference type="Google" id="ProtNLM"/>
    </source>
</evidence>
<dbReference type="Proteomes" id="UP001257659">
    <property type="component" value="Unassembled WGS sequence"/>
</dbReference>
<accession>A0ABU1K4C4</accession>
<sequence length="283" mass="33598">MNKTAYIILLIISLSSCSYFQEEEPKQALARVNDSYLYEEDLKNSLSQKISKEDSLLMVNNFITRWATEQLLMDQAKLNLPLAKQEKFEQLVADYRKELYIEAYKDIIIGKQLDTTLTENEIEAYFNANRENFKLNQDLVKLRYIHLNKNFPKLDKIEERFKRFEEKDIKFLEKESLKFKSISLNDSIWVSARNIYEEVKPLNIEDKEAFLQKDNFLQLQDSTGVYLVKVKDVLLRKQQAPLEYAKPTIKQILLNRRKLELAKKIEKEITKDAIKSEKFEIYN</sequence>
<reference evidence="1 2" key="1">
    <citation type="submission" date="2023-07" db="EMBL/GenBank/DDBJ databases">
        <title>Genomic Encyclopedia of Type Strains, Phase IV (KMG-IV): sequencing the most valuable type-strain genomes for metagenomic binning, comparative biology and taxonomic classification.</title>
        <authorList>
            <person name="Goeker M."/>
        </authorList>
    </citation>
    <scope>NUCLEOTIDE SEQUENCE [LARGE SCALE GENOMIC DNA]</scope>
    <source>
        <strain evidence="1 2">DSM 102814</strain>
    </source>
</reference>
<proteinExistence type="predicted"/>
<name>A0ABU1K4C4_9FLAO</name>
<evidence type="ECO:0000313" key="1">
    <source>
        <dbReference type="EMBL" id="MDR6300465.1"/>
    </source>
</evidence>
<evidence type="ECO:0000313" key="2">
    <source>
        <dbReference type="Proteomes" id="UP001257659"/>
    </source>
</evidence>
<protein>
    <recommendedName>
        <fullName evidence="3">Peptidylprolyl isomerase</fullName>
    </recommendedName>
</protein>
<dbReference type="PROSITE" id="PS51257">
    <property type="entry name" value="PROKAR_LIPOPROTEIN"/>
    <property type="match status" value="1"/>
</dbReference>
<gene>
    <name evidence="1" type="ORF">GGR31_001096</name>
</gene>
<keyword evidence="2" id="KW-1185">Reference proteome</keyword>